<dbReference type="OrthoDB" id="9804366at2"/>
<dbReference type="GO" id="GO:0031071">
    <property type="term" value="F:cysteine desulfurase activity"/>
    <property type="evidence" value="ECO:0007669"/>
    <property type="project" value="UniProtKB-EC"/>
</dbReference>
<dbReference type="CDD" id="cd06453">
    <property type="entry name" value="SufS_like"/>
    <property type="match status" value="1"/>
</dbReference>
<evidence type="ECO:0000313" key="8">
    <source>
        <dbReference type="EMBL" id="TDD26122.1"/>
    </source>
</evidence>
<evidence type="ECO:0000256" key="4">
    <source>
        <dbReference type="ARBA" id="ARBA00022679"/>
    </source>
</evidence>
<evidence type="ECO:0000256" key="2">
    <source>
        <dbReference type="ARBA" id="ARBA00010447"/>
    </source>
</evidence>
<dbReference type="PIRSF" id="PIRSF005572">
    <property type="entry name" value="NifS"/>
    <property type="match status" value="1"/>
</dbReference>
<accession>A0A4R4X6Z4</accession>
<dbReference type="EMBL" id="SMKR01000049">
    <property type="protein sequence ID" value="TDD26122.1"/>
    <property type="molecule type" value="Genomic_DNA"/>
</dbReference>
<organism evidence="8 9">
    <name type="scientific">Kribbella turkmenica</name>
    <dbReference type="NCBI Taxonomy" id="2530375"/>
    <lineage>
        <taxon>Bacteria</taxon>
        <taxon>Bacillati</taxon>
        <taxon>Actinomycetota</taxon>
        <taxon>Actinomycetes</taxon>
        <taxon>Propionibacteriales</taxon>
        <taxon>Kribbellaceae</taxon>
        <taxon>Kribbella</taxon>
    </lineage>
</organism>
<comment type="cofactor">
    <cofactor evidence="1">
        <name>pyridoxal 5'-phosphate</name>
        <dbReference type="ChEBI" id="CHEBI:597326"/>
    </cofactor>
</comment>
<dbReference type="EC" id="2.8.1.7" evidence="3"/>
<reference evidence="8 9" key="1">
    <citation type="submission" date="2019-02" db="EMBL/GenBank/DDBJ databases">
        <title>Draft genome sequences of novel Actinobacteria.</title>
        <authorList>
            <person name="Sahin N."/>
            <person name="Ay H."/>
            <person name="Saygin H."/>
        </authorList>
    </citation>
    <scope>NUCLEOTIDE SEQUENCE [LARGE SCALE GENOMIC DNA]</scope>
    <source>
        <strain evidence="8 9">16K104</strain>
    </source>
</reference>
<dbReference type="InterPro" id="IPR016454">
    <property type="entry name" value="Cysteine_dSase"/>
</dbReference>
<sequence>MTDARTLSSPLDLQSVRADFPILSRELANGFPLTYLDSANSSQKPRQVVQALEDHYLRHNANVARAMHQLGAEATAAYEGGRDKVAAFIGAPSRDEIVFTKNASEALNLAAHTLGASLKPGDEVVISEMEHHSNIVPWQLACERTGATLKWFGVTEDGRLDLSTIDELLTERTKVVALTWVSNALGTINPIADIATKAHAVGATVVVDASQAVPQFPVDVSTLGADLLAFTGHKVVGPTGIGVLWGRYGLLASLPPFLGGGEMIEVVRMTGSTYAAPPARFEAGTPPIAQAVGLGAAVDYLTGIGMDKIAAHEQSIVEYALEGLKTVPGLTILGPKDATDHGGAISFELDGVHPHDVATVLDTRGIAVRAGHHCARPVHERFGVQSSTRASFYLYTTPEEVEALVDGLGFVRSFFKLA</sequence>
<keyword evidence="5" id="KW-0663">Pyridoxal phosphate</keyword>
<feature type="domain" description="Aminotransferase class V" evidence="7">
    <location>
        <begin position="34"/>
        <end position="404"/>
    </location>
</feature>
<dbReference type="InterPro" id="IPR015421">
    <property type="entry name" value="PyrdxlP-dep_Trfase_major"/>
</dbReference>
<comment type="catalytic activity">
    <reaction evidence="6">
        <text>(sulfur carrier)-H + L-cysteine = (sulfur carrier)-SH + L-alanine</text>
        <dbReference type="Rhea" id="RHEA:43892"/>
        <dbReference type="Rhea" id="RHEA-COMP:14737"/>
        <dbReference type="Rhea" id="RHEA-COMP:14739"/>
        <dbReference type="ChEBI" id="CHEBI:29917"/>
        <dbReference type="ChEBI" id="CHEBI:35235"/>
        <dbReference type="ChEBI" id="CHEBI:57972"/>
        <dbReference type="ChEBI" id="CHEBI:64428"/>
        <dbReference type="EC" id="2.8.1.7"/>
    </reaction>
</comment>
<dbReference type="Pfam" id="PF00266">
    <property type="entry name" value="Aminotran_5"/>
    <property type="match status" value="1"/>
</dbReference>
<dbReference type="RefSeq" id="WP_132319946.1">
    <property type="nucleotide sequence ID" value="NZ_SMKR01000049.1"/>
</dbReference>
<dbReference type="InterPro" id="IPR010970">
    <property type="entry name" value="Cys_dSase_SufS"/>
</dbReference>
<gene>
    <name evidence="8" type="ORF">E1218_13665</name>
</gene>
<evidence type="ECO:0000313" key="9">
    <source>
        <dbReference type="Proteomes" id="UP000295172"/>
    </source>
</evidence>
<dbReference type="SUPFAM" id="SSF53383">
    <property type="entry name" value="PLP-dependent transferases"/>
    <property type="match status" value="1"/>
</dbReference>
<evidence type="ECO:0000256" key="3">
    <source>
        <dbReference type="ARBA" id="ARBA00012239"/>
    </source>
</evidence>
<keyword evidence="4" id="KW-0808">Transferase</keyword>
<dbReference type="InterPro" id="IPR015424">
    <property type="entry name" value="PyrdxlP-dep_Trfase"/>
</dbReference>
<dbReference type="PANTHER" id="PTHR43586:SF8">
    <property type="entry name" value="CYSTEINE DESULFURASE 1, CHLOROPLASTIC"/>
    <property type="match status" value="1"/>
</dbReference>
<evidence type="ECO:0000259" key="7">
    <source>
        <dbReference type="Pfam" id="PF00266"/>
    </source>
</evidence>
<dbReference type="GO" id="GO:0006534">
    <property type="term" value="P:cysteine metabolic process"/>
    <property type="evidence" value="ECO:0007669"/>
    <property type="project" value="InterPro"/>
</dbReference>
<protein>
    <recommendedName>
        <fullName evidence="3">cysteine desulfurase</fullName>
        <ecNumber evidence="3">2.8.1.7</ecNumber>
    </recommendedName>
</protein>
<evidence type="ECO:0000256" key="6">
    <source>
        <dbReference type="ARBA" id="ARBA00050776"/>
    </source>
</evidence>
<name>A0A4R4X6Z4_9ACTN</name>
<comment type="similarity">
    <text evidence="2">Belongs to the class-V pyridoxal-phosphate-dependent aminotransferase family. Csd subfamily.</text>
</comment>
<dbReference type="InterPro" id="IPR015422">
    <property type="entry name" value="PyrdxlP-dep_Trfase_small"/>
</dbReference>
<keyword evidence="9" id="KW-1185">Reference proteome</keyword>
<dbReference type="GO" id="GO:0030170">
    <property type="term" value="F:pyridoxal phosphate binding"/>
    <property type="evidence" value="ECO:0007669"/>
    <property type="project" value="InterPro"/>
</dbReference>
<evidence type="ECO:0000256" key="5">
    <source>
        <dbReference type="ARBA" id="ARBA00022898"/>
    </source>
</evidence>
<dbReference type="NCBIfam" id="TIGR01979">
    <property type="entry name" value="sufS"/>
    <property type="match status" value="1"/>
</dbReference>
<evidence type="ECO:0000256" key="1">
    <source>
        <dbReference type="ARBA" id="ARBA00001933"/>
    </source>
</evidence>
<dbReference type="Gene3D" id="3.90.1150.10">
    <property type="entry name" value="Aspartate Aminotransferase, domain 1"/>
    <property type="match status" value="1"/>
</dbReference>
<dbReference type="Gene3D" id="3.40.640.10">
    <property type="entry name" value="Type I PLP-dependent aspartate aminotransferase-like (Major domain)"/>
    <property type="match status" value="1"/>
</dbReference>
<proteinExistence type="inferred from homology"/>
<comment type="caution">
    <text evidence="8">The sequence shown here is derived from an EMBL/GenBank/DDBJ whole genome shotgun (WGS) entry which is preliminary data.</text>
</comment>
<dbReference type="PANTHER" id="PTHR43586">
    <property type="entry name" value="CYSTEINE DESULFURASE"/>
    <property type="match status" value="1"/>
</dbReference>
<dbReference type="Proteomes" id="UP000295172">
    <property type="component" value="Unassembled WGS sequence"/>
</dbReference>
<dbReference type="AlphaFoldDB" id="A0A4R4X6Z4"/>
<dbReference type="InterPro" id="IPR000192">
    <property type="entry name" value="Aminotrans_V_dom"/>
</dbReference>